<sequence length="109" mass="12545">MGLGRAERNQQHRHLGQGSRARFRRGILLWRSEAVLGKSGIQLLRSRHLGQLRGAANANRHFEKVREHLYGRHLEKVRSAAYYWPPSWAGQESGLCEPLSWSRHKKAPS</sequence>
<dbReference type="EMBL" id="AKHW03003081">
    <property type="protein sequence ID" value="KYO35852.1"/>
    <property type="molecule type" value="Genomic_DNA"/>
</dbReference>
<organism evidence="1 2">
    <name type="scientific">Alligator mississippiensis</name>
    <name type="common">American alligator</name>
    <dbReference type="NCBI Taxonomy" id="8496"/>
    <lineage>
        <taxon>Eukaryota</taxon>
        <taxon>Metazoa</taxon>
        <taxon>Chordata</taxon>
        <taxon>Craniata</taxon>
        <taxon>Vertebrata</taxon>
        <taxon>Euteleostomi</taxon>
        <taxon>Archelosauria</taxon>
        <taxon>Archosauria</taxon>
        <taxon>Crocodylia</taxon>
        <taxon>Alligatoridae</taxon>
        <taxon>Alligatorinae</taxon>
        <taxon>Alligator</taxon>
    </lineage>
</organism>
<dbReference type="Proteomes" id="UP000050525">
    <property type="component" value="Unassembled WGS sequence"/>
</dbReference>
<name>A0A151NGB7_ALLMI</name>
<dbReference type="AlphaFoldDB" id="A0A151NGB7"/>
<comment type="caution">
    <text evidence="1">The sequence shown here is derived from an EMBL/GenBank/DDBJ whole genome shotgun (WGS) entry which is preliminary data.</text>
</comment>
<keyword evidence="2" id="KW-1185">Reference proteome</keyword>
<protein>
    <submittedName>
        <fullName evidence="1">Uncharacterized protein</fullName>
    </submittedName>
</protein>
<proteinExistence type="predicted"/>
<evidence type="ECO:0000313" key="2">
    <source>
        <dbReference type="Proteomes" id="UP000050525"/>
    </source>
</evidence>
<evidence type="ECO:0000313" key="1">
    <source>
        <dbReference type="EMBL" id="KYO35852.1"/>
    </source>
</evidence>
<accession>A0A151NGB7</accession>
<gene>
    <name evidence="1" type="ORF">Y1Q_0003581</name>
</gene>
<reference evidence="1 2" key="1">
    <citation type="journal article" date="2012" name="Genome Biol.">
        <title>Sequencing three crocodilian genomes to illuminate the evolution of archosaurs and amniotes.</title>
        <authorList>
            <person name="St John J.A."/>
            <person name="Braun E.L."/>
            <person name="Isberg S.R."/>
            <person name="Miles L.G."/>
            <person name="Chong A.Y."/>
            <person name="Gongora J."/>
            <person name="Dalzell P."/>
            <person name="Moran C."/>
            <person name="Bed'hom B."/>
            <person name="Abzhanov A."/>
            <person name="Burgess S.C."/>
            <person name="Cooksey A.M."/>
            <person name="Castoe T.A."/>
            <person name="Crawford N.G."/>
            <person name="Densmore L.D."/>
            <person name="Drew J.C."/>
            <person name="Edwards S.V."/>
            <person name="Faircloth B.C."/>
            <person name="Fujita M.K."/>
            <person name="Greenwold M.J."/>
            <person name="Hoffmann F.G."/>
            <person name="Howard J.M."/>
            <person name="Iguchi T."/>
            <person name="Janes D.E."/>
            <person name="Khan S.Y."/>
            <person name="Kohno S."/>
            <person name="de Koning A.J."/>
            <person name="Lance S.L."/>
            <person name="McCarthy F.M."/>
            <person name="McCormack J.E."/>
            <person name="Merchant M.E."/>
            <person name="Peterson D.G."/>
            <person name="Pollock D.D."/>
            <person name="Pourmand N."/>
            <person name="Raney B.J."/>
            <person name="Roessler K.A."/>
            <person name="Sanford J.R."/>
            <person name="Sawyer R.H."/>
            <person name="Schmidt C.J."/>
            <person name="Triplett E.W."/>
            <person name="Tuberville T.D."/>
            <person name="Venegas-Anaya M."/>
            <person name="Howard J.T."/>
            <person name="Jarvis E.D."/>
            <person name="Guillette L.J.Jr."/>
            <person name="Glenn T.C."/>
            <person name="Green R.E."/>
            <person name="Ray D.A."/>
        </authorList>
    </citation>
    <scope>NUCLEOTIDE SEQUENCE [LARGE SCALE GENOMIC DNA]</scope>
    <source>
        <strain evidence="1">KSC_2009_1</strain>
    </source>
</reference>